<sequence>MKAELLVDSRCLLGEGPVWDEREGTLWWVDIDGKRLHRYHMAEGQHEQAALPAKVGSFALREKGGLITAGEHGWALCDEDGSNWTPLADPEKDCPRHRFNDGKCDAKGRFYAGTYSLDNKPEASLYVMHPDLTWHKLLDGGIVCSNGLAWSDDGKTLYYIDSPTKRIDRFTADPVSGRLSGRRTVIEIDEPGVVPDGMTIDEEGMLWVAEWGGWKVSRWNPHTGQRLMIIEVPAQHVTSCAFGGAQMDELFITTASIGLSEEDRLMQPHAGGVFHVHAGIKGRRSYRFAG</sequence>
<feature type="binding site" evidence="15">
    <location>
        <position position="118"/>
    </location>
    <ligand>
        <name>substrate</name>
    </ligand>
</feature>
<reference evidence="17" key="2">
    <citation type="journal article" date="2021" name="Data Brief">
        <title>Draft genome sequence data of the facultative, thermophilic, xylanolytic bacterium Paenibacillus sp. strain DA-C8.</title>
        <authorList>
            <person name="Chhe C."/>
            <person name="Uke A."/>
            <person name="Baramee S."/>
            <person name="Ungkulpasvich U."/>
            <person name="Tachaapaikoon C."/>
            <person name="Pason P."/>
            <person name="Waeonukul R."/>
            <person name="Ratanakhanokchai K."/>
            <person name="Kosugi A."/>
        </authorList>
    </citation>
    <scope>NUCLEOTIDE SEQUENCE</scope>
    <source>
        <strain evidence="17">DA-C8</strain>
    </source>
</reference>
<keyword evidence="10 15" id="KW-0479">Metal-binding</keyword>
<dbReference type="EMBL" id="BMAQ01000004">
    <property type="protein sequence ID" value="GFR37253.1"/>
    <property type="molecule type" value="Genomic_DNA"/>
</dbReference>
<evidence type="ECO:0000259" key="16">
    <source>
        <dbReference type="Pfam" id="PF08450"/>
    </source>
</evidence>
<comment type="caution">
    <text evidence="17">The sequence shown here is derived from an EMBL/GenBank/DDBJ whole genome shotgun (WGS) entry which is preliminary data.</text>
</comment>
<accession>A0A916VEY2</accession>
<dbReference type="PANTHER" id="PTHR10907:SF47">
    <property type="entry name" value="REGUCALCIN"/>
    <property type="match status" value="1"/>
</dbReference>
<comment type="catalytic activity">
    <reaction evidence="1">
        <text>D-glucono-1,5-lactone + H2O = D-gluconate + H(+)</text>
        <dbReference type="Rhea" id="RHEA:10440"/>
        <dbReference type="ChEBI" id="CHEBI:15377"/>
        <dbReference type="ChEBI" id="CHEBI:15378"/>
        <dbReference type="ChEBI" id="CHEBI:16217"/>
        <dbReference type="ChEBI" id="CHEBI:18391"/>
        <dbReference type="EC" id="3.1.1.17"/>
    </reaction>
</comment>
<dbReference type="PRINTS" id="PR01791">
    <property type="entry name" value="REGUCALCIN"/>
</dbReference>
<dbReference type="Pfam" id="PF08450">
    <property type="entry name" value="SGL"/>
    <property type="match status" value="1"/>
</dbReference>
<gene>
    <name evidence="17" type="ORF">PRECH8_05490</name>
</gene>
<comment type="similarity">
    <text evidence="6">Belongs to the SMP-30/CGR1 family.</text>
</comment>
<dbReference type="PRINTS" id="PR01790">
    <property type="entry name" value="SMP30FAMILY"/>
</dbReference>
<evidence type="ECO:0000256" key="14">
    <source>
        <dbReference type="PIRSR" id="PIRSR605511-1"/>
    </source>
</evidence>
<evidence type="ECO:0000256" key="4">
    <source>
        <dbReference type="ARBA" id="ARBA00001946"/>
    </source>
</evidence>
<comment type="cofactor">
    <cofactor evidence="3">
        <name>Mn(2+)</name>
        <dbReference type="ChEBI" id="CHEBI:29035"/>
    </cofactor>
</comment>
<evidence type="ECO:0000256" key="2">
    <source>
        <dbReference type="ARBA" id="ARBA00001913"/>
    </source>
</evidence>
<dbReference type="InterPro" id="IPR011042">
    <property type="entry name" value="6-blade_b-propeller_TolB-like"/>
</dbReference>
<feature type="binding site" evidence="15">
    <location>
        <position position="98"/>
    </location>
    <ligand>
        <name>substrate</name>
    </ligand>
</feature>
<dbReference type="Proteomes" id="UP000654993">
    <property type="component" value="Unassembled WGS sequence"/>
</dbReference>
<dbReference type="InterPro" id="IPR005511">
    <property type="entry name" value="SMP-30"/>
</dbReference>
<comment type="cofactor">
    <cofactor evidence="15">
        <name>Zn(2+)</name>
        <dbReference type="ChEBI" id="CHEBI:29105"/>
    </cofactor>
    <text evidence="15">Binds 1 divalent metal cation per subunit.</text>
</comment>
<dbReference type="EC" id="3.1.1.17" evidence="7"/>
<dbReference type="SUPFAM" id="SSF63829">
    <property type="entry name" value="Calcium-dependent phosphotriesterase"/>
    <property type="match status" value="1"/>
</dbReference>
<evidence type="ECO:0000256" key="10">
    <source>
        <dbReference type="ARBA" id="ARBA00022723"/>
    </source>
</evidence>
<organism evidence="17 18">
    <name type="scientific">Insulibacter thermoxylanivorax</name>
    <dbReference type="NCBI Taxonomy" id="2749268"/>
    <lineage>
        <taxon>Bacteria</taxon>
        <taxon>Bacillati</taxon>
        <taxon>Bacillota</taxon>
        <taxon>Bacilli</taxon>
        <taxon>Bacillales</taxon>
        <taxon>Paenibacillaceae</taxon>
        <taxon>Insulibacter</taxon>
    </lineage>
</organism>
<dbReference type="AlphaFoldDB" id="A0A916VEY2"/>
<feature type="active site" description="Proton donor/acceptor" evidence="14">
    <location>
        <position position="196"/>
    </location>
</feature>
<evidence type="ECO:0000256" key="13">
    <source>
        <dbReference type="ARBA" id="ARBA00032464"/>
    </source>
</evidence>
<comment type="cofactor">
    <cofactor evidence="2">
        <name>Ca(2+)</name>
        <dbReference type="ChEBI" id="CHEBI:29108"/>
    </cofactor>
</comment>
<comment type="subcellular location">
    <subcellularLocation>
        <location evidence="5">Cytoplasm</location>
    </subcellularLocation>
</comment>
<reference evidence="17" key="1">
    <citation type="submission" date="2020-08" db="EMBL/GenBank/DDBJ databases">
        <authorList>
            <person name="Uke A."/>
            <person name="Chhe C."/>
            <person name="Baramee S."/>
            <person name="Kosugi A."/>
        </authorList>
    </citation>
    <scope>NUCLEOTIDE SEQUENCE</scope>
    <source>
        <strain evidence="17">DA-C8</strain>
    </source>
</reference>
<comment type="cofactor">
    <cofactor evidence="4">
        <name>Mg(2+)</name>
        <dbReference type="ChEBI" id="CHEBI:18420"/>
    </cofactor>
</comment>
<feature type="domain" description="SMP-30/Gluconolactonase/LRE-like region" evidence="16">
    <location>
        <begin position="13"/>
        <end position="255"/>
    </location>
</feature>
<dbReference type="GO" id="GO:0004341">
    <property type="term" value="F:gluconolactonase activity"/>
    <property type="evidence" value="ECO:0007669"/>
    <property type="project" value="UniProtKB-EC"/>
</dbReference>
<dbReference type="InterPro" id="IPR008367">
    <property type="entry name" value="Regucalcin"/>
</dbReference>
<dbReference type="GO" id="GO:0005509">
    <property type="term" value="F:calcium ion binding"/>
    <property type="evidence" value="ECO:0007669"/>
    <property type="project" value="InterPro"/>
</dbReference>
<evidence type="ECO:0000256" key="7">
    <source>
        <dbReference type="ARBA" id="ARBA00013227"/>
    </source>
</evidence>
<dbReference type="GO" id="GO:0030234">
    <property type="term" value="F:enzyme regulator activity"/>
    <property type="evidence" value="ECO:0007669"/>
    <property type="project" value="InterPro"/>
</dbReference>
<evidence type="ECO:0000256" key="5">
    <source>
        <dbReference type="ARBA" id="ARBA00004496"/>
    </source>
</evidence>
<keyword evidence="15" id="KW-0862">Zinc</keyword>
<dbReference type="Gene3D" id="2.120.10.30">
    <property type="entry name" value="TolB, C-terminal domain"/>
    <property type="match status" value="1"/>
</dbReference>
<evidence type="ECO:0000313" key="18">
    <source>
        <dbReference type="Proteomes" id="UP000654993"/>
    </source>
</evidence>
<evidence type="ECO:0000256" key="11">
    <source>
        <dbReference type="ARBA" id="ARBA00022801"/>
    </source>
</evidence>
<feature type="binding site" evidence="15">
    <location>
        <position position="100"/>
    </location>
    <ligand>
        <name>substrate</name>
    </ligand>
</feature>
<keyword evidence="9" id="KW-0963">Cytoplasm</keyword>
<feature type="binding site" evidence="15">
    <location>
        <position position="196"/>
    </location>
    <ligand>
        <name>a divalent metal cation</name>
        <dbReference type="ChEBI" id="CHEBI:60240"/>
    </ligand>
</feature>
<dbReference type="InterPro" id="IPR013658">
    <property type="entry name" value="SGL"/>
</dbReference>
<evidence type="ECO:0000256" key="3">
    <source>
        <dbReference type="ARBA" id="ARBA00001936"/>
    </source>
</evidence>
<dbReference type="PANTHER" id="PTHR10907">
    <property type="entry name" value="REGUCALCIN"/>
    <property type="match status" value="1"/>
</dbReference>
<name>A0A916VEY2_9BACL</name>
<protein>
    <recommendedName>
        <fullName evidence="8">Regucalcin</fullName>
        <ecNumber evidence="7">3.1.1.17</ecNumber>
    </recommendedName>
    <alternativeName>
        <fullName evidence="13">Gluconolactonase</fullName>
    </alternativeName>
</protein>
<evidence type="ECO:0000256" key="9">
    <source>
        <dbReference type="ARBA" id="ARBA00022490"/>
    </source>
</evidence>
<dbReference type="GO" id="GO:0019853">
    <property type="term" value="P:L-ascorbic acid biosynthetic process"/>
    <property type="evidence" value="ECO:0007669"/>
    <property type="project" value="TreeGrafter"/>
</dbReference>
<evidence type="ECO:0000256" key="6">
    <source>
        <dbReference type="ARBA" id="ARBA00008853"/>
    </source>
</evidence>
<dbReference type="GO" id="GO:0005737">
    <property type="term" value="C:cytoplasm"/>
    <property type="evidence" value="ECO:0007669"/>
    <property type="project" value="UniProtKB-SubCell"/>
</dbReference>
<feature type="binding site" evidence="15">
    <location>
        <position position="15"/>
    </location>
    <ligand>
        <name>a divalent metal cation</name>
        <dbReference type="ChEBI" id="CHEBI:60240"/>
    </ligand>
</feature>
<keyword evidence="11" id="KW-0378">Hydrolase</keyword>
<proteinExistence type="inferred from homology"/>
<evidence type="ECO:0000256" key="8">
    <source>
        <dbReference type="ARBA" id="ARBA00016808"/>
    </source>
</evidence>
<dbReference type="RefSeq" id="WP_200965548.1">
    <property type="nucleotide sequence ID" value="NZ_BMAQ01000004.1"/>
</dbReference>
<evidence type="ECO:0000256" key="15">
    <source>
        <dbReference type="PIRSR" id="PIRSR605511-2"/>
    </source>
</evidence>
<feature type="binding site" evidence="15">
    <location>
        <position position="146"/>
    </location>
    <ligand>
        <name>a divalent metal cation</name>
        <dbReference type="ChEBI" id="CHEBI:60240"/>
    </ligand>
</feature>
<evidence type="ECO:0000256" key="12">
    <source>
        <dbReference type="ARBA" id="ARBA00022837"/>
    </source>
</evidence>
<keyword evidence="12" id="KW-0106">Calcium</keyword>
<keyword evidence="18" id="KW-1185">Reference proteome</keyword>
<evidence type="ECO:0000256" key="1">
    <source>
        <dbReference type="ARBA" id="ARBA00001589"/>
    </source>
</evidence>
<evidence type="ECO:0000313" key="17">
    <source>
        <dbReference type="EMBL" id="GFR37253.1"/>
    </source>
</evidence>